<dbReference type="EC" id="1.3.1.74" evidence="3"/>
<keyword evidence="4" id="KW-1185">Reference proteome</keyword>
<feature type="domain" description="Enoyl reductase (ER)" evidence="2">
    <location>
        <begin position="18"/>
        <end position="340"/>
    </location>
</feature>
<gene>
    <name evidence="3" type="ORF">QO011_002476</name>
</gene>
<organism evidence="3 4">
    <name type="scientific">Labrys wisconsinensis</name>
    <dbReference type="NCBI Taxonomy" id="425677"/>
    <lineage>
        <taxon>Bacteria</taxon>
        <taxon>Pseudomonadati</taxon>
        <taxon>Pseudomonadota</taxon>
        <taxon>Alphaproteobacteria</taxon>
        <taxon>Hyphomicrobiales</taxon>
        <taxon>Xanthobacteraceae</taxon>
        <taxon>Labrys</taxon>
    </lineage>
</organism>
<evidence type="ECO:0000256" key="1">
    <source>
        <dbReference type="ARBA" id="ARBA00023002"/>
    </source>
</evidence>
<dbReference type="InterPro" id="IPR041694">
    <property type="entry name" value="ADH_N_2"/>
</dbReference>
<dbReference type="PANTHER" id="PTHR43205:SF7">
    <property type="entry name" value="PROSTAGLANDIN REDUCTASE 1"/>
    <property type="match status" value="1"/>
</dbReference>
<accession>A0ABU0J5C4</accession>
<dbReference type="PANTHER" id="PTHR43205">
    <property type="entry name" value="PROSTAGLANDIN REDUCTASE"/>
    <property type="match status" value="1"/>
</dbReference>
<evidence type="ECO:0000313" key="4">
    <source>
        <dbReference type="Proteomes" id="UP001242480"/>
    </source>
</evidence>
<dbReference type="Proteomes" id="UP001242480">
    <property type="component" value="Unassembled WGS sequence"/>
</dbReference>
<dbReference type="Gene3D" id="3.90.180.10">
    <property type="entry name" value="Medium-chain alcohol dehydrogenases, catalytic domain"/>
    <property type="match status" value="1"/>
</dbReference>
<dbReference type="InterPro" id="IPR013149">
    <property type="entry name" value="ADH-like_C"/>
</dbReference>
<dbReference type="InterPro" id="IPR036291">
    <property type="entry name" value="NAD(P)-bd_dom_sf"/>
</dbReference>
<dbReference type="GO" id="GO:0032440">
    <property type="term" value="F:2-alkenal reductase [NAD(P)H] activity"/>
    <property type="evidence" value="ECO:0007669"/>
    <property type="project" value="UniProtKB-EC"/>
</dbReference>
<evidence type="ECO:0000313" key="3">
    <source>
        <dbReference type="EMBL" id="MDQ0469465.1"/>
    </source>
</evidence>
<dbReference type="SUPFAM" id="SSF51735">
    <property type="entry name" value="NAD(P)-binding Rossmann-fold domains"/>
    <property type="match status" value="1"/>
</dbReference>
<sequence length="342" mass="35777">MQGSMINREMKLASQPEDLPEARHFAVVAGPMPVAGPDELLVRNRWFLVSASLRAMIARGAEAVKGVPFPVLRAGDTLAGEALAEVVAAPPGSGFEPGDLVIHFKGWRDYAVIAPAHCRKVDGSLPDPVAYLGHGWTAYAALTRGAGIRPGDTVFVSSGAGAIGSMAGPIARRLGAGRVIGSTSSPQKAARLVAELGYDAAVFRGARSIADQLAEASPDGLDVFLDSVGGEQLQAGLAAARDHARIVILGTLAGQLAAKGTQRRTTVELDSLPLLLKRVTIRGYSADDDPDAWDEWLATFAAWSKAGAIRFPHEIVAGLEQAPEALLRAIRGDTFGAVVARP</sequence>
<dbReference type="InterPro" id="IPR045010">
    <property type="entry name" value="MDR_fam"/>
</dbReference>
<dbReference type="Pfam" id="PF00107">
    <property type="entry name" value="ADH_zinc_N"/>
    <property type="match status" value="1"/>
</dbReference>
<dbReference type="RefSeq" id="WP_307272203.1">
    <property type="nucleotide sequence ID" value="NZ_JAUSVX010000003.1"/>
</dbReference>
<dbReference type="SUPFAM" id="SSF50129">
    <property type="entry name" value="GroES-like"/>
    <property type="match status" value="1"/>
</dbReference>
<protein>
    <submittedName>
        <fullName evidence="3">2-alkenal reductase</fullName>
        <ecNumber evidence="3">1.3.1.74</ecNumber>
    </submittedName>
</protein>
<dbReference type="CDD" id="cd05288">
    <property type="entry name" value="PGDH"/>
    <property type="match status" value="1"/>
</dbReference>
<dbReference type="EMBL" id="JAUSVX010000003">
    <property type="protein sequence ID" value="MDQ0469465.1"/>
    <property type="molecule type" value="Genomic_DNA"/>
</dbReference>
<comment type="caution">
    <text evidence="3">The sequence shown here is derived from an EMBL/GenBank/DDBJ whole genome shotgun (WGS) entry which is preliminary data.</text>
</comment>
<reference evidence="3 4" key="1">
    <citation type="submission" date="2023-07" db="EMBL/GenBank/DDBJ databases">
        <title>Genomic Encyclopedia of Type Strains, Phase IV (KMG-IV): sequencing the most valuable type-strain genomes for metagenomic binning, comparative biology and taxonomic classification.</title>
        <authorList>
            <person name="Goeker M."/>
        </authorList>
    </citation>
    <scope>NUCLEOTIDE SEQUENCE [LARGE SCALE GENOMIC DNA]</scope>
    <source>
        <strain evidence="3 4">DSM 19619</strain>
    </source>
</reference>
<name>A0ABU0J5C4_9HYPH</name>
<dbReference type="InterPro" id="IPR011032">
    <property type="entry name" value="GroES-like_sf"/>
</dbReference>
<dbReference type="InterPro" id="IPR020843">
    <property type="entry name" value="ER"/>
</dbReference>
<dbReference type="SMART" id="SM00829">
    <property type="entry name" value="PKS_ER"/>
    <property type="match status" value="1"/>
</dbReference>
<proteinExistence type="predicted"/>
<dbReference type="Pfam" id="PF16884">
    <property type="entry name" value="ADH_N_2"/>
    <property type="match status" value="1"/>
</dbReference>
<evidence type="ECO:0000259" key="2">
    <source>
        <dbReference type="SMART" id="SM00829"/>
    </source>
</evidence>
<dbReference type="Gene3D" id="3.40.50.720">
    <property type="entry name" value="NAD(P)-binding Rossmann-like Domain"/>
    <property type="match status" value="1"/>
</dbReference>
<keyword evidence="1 3" id="KW-0560">Oxidoreductase</keyword>